<reference evidence="2 3" key="1">
    <citation type="journal article" date="2016" name="Nat. Commun.">
        <title>Thousands of microbial genomes shed light on interconnected biogeochemical processes in an aquifer system.</title>
        <authorList>
            <person name="Anantharaman K."/>
            <person name="Brown C.T."/>
            <person name="Hug L.A."/>
            <person name="Sharon I."/>
            <person name="Castelle C.J."/>
            <person name="Probst A.J."/>
            <person name="Thomas B.C."/>
            <person name="Singh A."/>
            <person name="Wilkins M.J."/>
            <person name="Karaoz U."/>
            <person name="Brodie E.L."/>
            <person name="Williams K.H."/>
            <person name="Hubbard S.S."/>
            <person name="Banfield J.F."/>
        </authorList>
    </citation>
    <scope>NUCLEOTIDE SEQUENCE [LARGE SCALE GENOMIC DNA]</scope>
</reference>
<keyword evidence="1" id="KW-0812">Transmembrane</keyword>
<keyword evidence="1" id="KW-0472">Membrane</keyword>
<evidence type="ECO:0000256" key="1">
    <source>
        <dbReference type="SAM" id="Phobius"/>
    </source>
</evidence>
<comment type="caution">
    <text evidence="2">The sequence shown here is derived from an EMBL/GenBank/DDBJ whole genome shotgun (WGS) entry which is preliminary data.</text>
</comment>
<dbReference type="AlphaFoldDB" id="A0A1G2QI73"/>
<proteinExistence type="predicted"/>
<accession>A0A1G2QI73</accession>
<evidence type="ECO:0000313" key="3">
    <source>
        <dbReference type="Proteomes" id="UP000177090"/>
    </source>
</evidence>
<dbReference type="Proteomes" id="UP000177090">
    <property type="component" value="Unassembled WGS sequence"/>
</dbReference>
<evidence type="ECO:0000313" key="2">
    <source>
        <dbReference type="EMBL" id="OHA60275.1"/>
    </source>
</evidence>
<protein>
    <recommendedName>
        <fullName evidence="4">DUF1402 family protein</fullName>
    </recommendedName>
</protein>
<name>A0A1G2QI73_9BACT</name>
<sequence length="270" mass="30197">MKQYFAWLLNGLVLVFALIGLLLTAGFVGVKYGWTNVAGMAELTTAAPGSRMTERAVFPWAQGPEWAALESAIIKDSELINRASAITDVPARTIVATLVPEQLRLYTSERELFKSFFGPLQVLGNQTQFSWGVMGFKPDTARAVEVHLSNPESPFYPGPQYERLLDFSAADTGAERFARIANEDDHYYSYLYAALYLRQIIAQWERAGYDLTVRPDVLATLFNIGFGSSRPNAEPKAGGAPIEINGEMISFGRLAYEFYYSQELLEYFPR</sequence>
<gene>
    <name evidence="2" type="ORF">A2569_01615</name>
</gene>
<feature type="transmembrane region" description="Helical" evidence="1">
    <location>
        <begin position="6"/>
        <end position="30"/>
    </location>
</feature>
<keyword evidence="1" id="KW-1133">Transmembrane helix</keyword>
<dbReference type="EMBL" id="MHTL01000016">
    <property type="protein sequence ID" value="OHA60275.1"/>
    <property type="molecule type" value="Genomic_DNA"/>
</dbReference>
<evidence type="ECO:0008006" key="4">
    <source>
        <dbReference type="Google" id="ProtNLM"/>
    </source>
</evidence>
<organism evidence="2 3">
    <name type="scientific">Candidatus Vogelbacteria bacterium RIFOXYD1_FULL_51_18</name>
    <dbReference type="NCBI Taxonomy" id="1802440"/>
    <lineage>
        <taxon>Bacteria</taxon>
        <taxon>Candidatus Vogeliibacteriota</taxon>
    </lineage>
</organism>